<evidence type="ECO:0008006" key="3">
    <source>
        <dbReference type="Google" id="ProtNLM"/>
    </source>
</evidence>
<sequence length="136" mass="14452">MKQLSGFLIVGTVLFSACKSSETTPSDRVSVSLHQSARLGADIVVRADSIQDSRCPTGVTCIWAGEAKVKLLLSNGKDSSTVRLTVGASLNSKRLDSTNVSLTNSVYKVILREVNPYPTATPSSQPQTAVVQVTKI</sequence>
<organism evidence="1 2">
    <name type="scientific">Spirosoma flavum</name>
    <dbReference type="NCBI Taxonomy" id="2048557"/>
    <lineage>
        <taxon>Bacteria</taxon>
        <taxon>Pseudomonadati</taxon>
        <taxon>Bacteroidota</taxon>
        <taxon>Cytophagia</taxon>
        <taxon>Cytophagales</taxon>
        <taxon>Cytophagaceae</taxon>
        <taxon>Spirosoma</taxon>
    </lineage>
</organism>
<dbReference type="Proteomes" id="UP001597512">
    <property type="component" value="Unassembled WGS sequence"/>
</dbReference>
<keyword evidence="2" id="KW-1185">Reference proteome</keyword>
<name>A0ABW6AGI0_9BACT</name>
<gene>
    <name evidence="1" type="ORF">ACFS25_05300</name>
</gene>
<evidence type="ECO:0000313" key="1">
    <source>
        <dbReference type="EMBL" id="MFD2933188.1"/>
    </source>
</evidence>
<dbReference type="PROSITE" id="PS51257">
    <property type="entry name" value="PROKAR_LIPOPROTEIN"/>
    <property type="match status" value="1"/>
</dbReference>
<accession>A0ABW6AGI0</accession>
<comment type="caution">
    <text evidence="1">The sequence shown here is derived from an EMBL/GenBank/DDBJ whole genome shotgun (WGS) entry which is preliminary data.</text>
</comment>
<dbReference type="EMBL" id="JBHUOM010000001">
    <property type="protein sequence ID" value="MFD2933188.1"/>
    <property type="molecule type" value="Genomic_DNA"/>
</dbReference>
<reference evidence="2" key="1">
    <citation type="journal article" date="2019" name="Int. J. Syst. Evol. Microbiol.">
        <title>The Global Catalogue of Microorganisms (GCM) 10K type strain sequencing project: providing services to taxonomists for standard genome sequencing and annotation.</title>
        <authorList>
            <consortium name="The Broad Institute Genomics Platform"/>
            <consortium name="The Broad Institute Genome Sequencing Center for Infectious Disease"/>
            <person name="Wu L."/>
            <person name="Ma J."/>
        </authorList>
    </citation>
    <scope>NUCLEOTIDE SEQUENCE [LARGE SCALE GENOMIC DNA]</scope>
    <source>
        <strain evidence="2">KCTC 52490</strain>
    </source>
</reference>
<proteinExistence type="predicted"/>
<evidence type="ECO:0000313" key="2">
    <source>
        <dbReference type="Proteomes" id="UP001597512"/>
    </source>
</evidence>
<protein>
    <recommendedName>
        <fullName evidence="3">Lipoprotein</fullName>
    </recommendedName>
</protein>